<evidence type="ECO:0000313" key="2">
    <source>
        <dbReference type="Proteomes" id="UP000765509"/>
    </source>
</evidence>
<sequence length="294" mass="35066">MEFPCFKSTRKDIECSFSKVQNINAANIDESTYENPINSLSQIDIQQELNQQKALPPEDKSSGEAHNNFDIEKEINSRFKKLKSIRNNATNEYIKNTIHSPIILEKHLSESEYEKEAGLFCQMDIQEEVKDEKKFILTEEEFPWEGYTNWKPLRNANLVDYNNNNSRDNFECANQHVKWLEDISTPRKNESKRITDKSSKNKKKTKEEKEYFWITQNKKICPSLQAHLARQYQISTQEEDWTENRNRNENIIQDYFNENEDIQDQYLNEERRNELTAKKAKFKKGLDNKFSYYQ</sequence>
<reference evidence="1" key="1">
    <citation type="submission" date="2021-03" db="EMBL/GenBank/DDBJ databases">
        <title>Draft genome sequence of rust myrtle Austropuccinia psidii MF-1, a brazilian biotype.</title>
        <authorList>
            <person name="Quecine M.C."/>
            <person name="Pachon D.M.R."/>
            <person name="Bonatelli M.L."/>
            <person name="Correr F.H."/>
            <person name="Franceschini L.M."/>
            <person name="Leite T.F."/>
            <person name="Margarido G.R.A."/>
            <person name="Almeida C.A."/>
            <person name="Ferrarezi J.A."/>
            <person name="Labate C.A."/>
        </authorList>
    </citation>
    <scope>NUCLEOTIDE SEQUENCE</scope>
    <source>
        <strain evidence="1">MF-1</strain>
    </source>
</reference>
<dbReference type="AlphaFoldDB" id="A0A9Q3I8E8"/>
<dbReference type="Proteomes" id="UP000765509">
    <property type="component" value="Unassembled WGS sequence"/>
</dbReference>
<comment type="caution">
    <text evidence="1">The sequence shown here is derived from an EMBL/GenBank/DDBJ whole genome shotgun (WGS) entry which is preliminary data.</text>
</comment>
<keyword evidence="2" id="KW-1185">Reference proteome</keyword>
<gene>
    <name evidence="1" type="ORF">O181_069314</name>
</gene>
<organism evidence="1 2">
    <name type="scientific">Austropuccinia psidii MF-1</name>
    <dbReference type="NCBI Taxonomy" id="1389203"/>
    <lineage>
        <taxon>Eukaryota</taxon>
        <taxon>Fungi</taxon>
        <taxon>Dikarya</taxon>
        <taxon>Basidiomycota</taxon>
        <taxon>Pucciniomycotina</taxon>
        <taxon>Pucciniomycetes</taxon>
        <taxon>Pucciniales</taxon>
        <taxon>Sphaerophragmiaceae</taxon>
        <taxon>Austropuccinia</taxon>
    </lineage>
</organism>
<protein>
    <submittedName>
        <fullName evidence="1">Uncharacterized protein</fullName>
    </submittedName>
</protein>
<proteinExistence type="predicted"/>
<dbReference type="EMBL" id="AVOT02035300">
    <property type="protein sequence ID" value="MBW0529599.1"/>
    <property type="molecule type" value="Genomic_DNA"/>
</dbReference>
<name>A0A9Q3I8E8_9BASI</name>
<accession>A0A9Q3I8E8</accession>
<evidence type="ECO:0000313" key="1">
    <source>
        <dbReference type="EMBL" id="MBW0529599.1"/>
    </source>
</evidence>